<evidence type="ECO:0000313" key="2">
    <source>
        <dbReference type="Proteomes" id="UP000271820"/>
    </source>
</evidence>
<protein>
    <submittedName>
        <fullName evidence="1">Uncharacterized protein</fullName>
    </submittedName>
</protein>
<organism evidence="1 2">
    <name type="scientific">Streptomyces phage Yaboi</name>
    <dbReference type="NCBI Taxonomy" id="2301621"/>
    <lineage>
        <taxon>Viruses</taxon>
        <taxon>Duplodnaviria</taxon>
        <taxon>Heunggongvirae</taxon>
        <taxon>Uroviricota</taxon>
        <taxon>Caudoviricetes</taxon>
        <taxon>Stanwilliamsviridae</taxon>
        <taxon>Boydwoodruffvirinae</taxon>
        <taxon>Karimacvirus</taxon>
        <taxon>Karimacvirus yaboi</taxon>
        <taxon>Streptomyces virus Yaboi</taxon>
    </lineage>
</organism>
<sequence>MENYRLTIEGAVLDSDKAAIRSLNMGMALLLSILMEQVEDPDHYTKEAFVVTAQLHDAVAMYLERHGEWN</sequence>
<gene>
    <name evidence="1" type="primary">250</name>
    <name evidence="1" type="ORF">SEA_YABOI_250</name>
</gene>
<accession>A0A385UH16</accession>
<reference evidence="1 2" key="1">
    <citation type="submission" date="2018-08" db="EMBL/GenBank/DDBJ databases">
        <authorList>
            <person name="Hogarty M.P."/>
            <person name="Sinkre R.A."/>
            <person name="Rubiano R."/>
            <person name="Harback M.R."/>
            <person name="Shaffer C.D."/>
            <person name="Weston-Hafer K.A."/>
            <person name="Russell D.A."/>
            <person name="Pope W.H."/>
            <person name="Jacobs-Sera D."/>
            <person name="Hendrix R.W."/>
            <person name="Hatfull G.F."/>
        </authorList>
    </citation>
    <scope>NUCLEOTIDE SEQUENCE [LARGE SCALE GENOMIC DNA]</scope>
</reference>
<dbReference type="KEGG" id="vg:55611611"/>
<dbReference type="Proteomes" id="UP000271820">
    <property type="component" value="Segment"/>
</dbReference>
<dbReference type="RefSeq" id="YP_009841341.1">
    <property type="nucleotide sequence ID" value="NC_048730.1"/>
</dbReference>
<dbReference type="EMBL" id="MH727564">
    <property type="protein sequence ID" value="AYB71042.1"/>
    <property type="molecule type" value="Genomic_DNA"/>
</dbReference>
<evidence type="ECO:0000313" key="1">
    <source>
        <dbReference type="EMBL" id="AYB71042.1"/>
    </source>
</evidence>
<dbReference type="GeneID" id="55611611"/>
<keyword evidence="2" id="KW-1185">Reference proteome</keyword>
<proteinExistence type="predicted"/>
<name>A0A385UH16_9CAUD</name>